<evidence type="ECO:0000313" key="4">
    <source>
        <dbReference type="EMBL" id="KAF9968739.1"/>
    </source>
</evidence>
<comment type="caution">
    <text evidence="4">The sequence shown here is derived from an EMBL/GenBank/DDBJ whole genome shotgun (WGS) entry which is preliminary data.</text>
</comment>
<keyword evidence="1" id="KW-0863">Zinc-finger</keyword>
<name>A0A9P6JIX4_MORAP</name>
<dbReference type="Proteomes" id="UP000738359">
    <property type="component" value="Unassembled WGS sequence"/>
</dbReference>
<dbReference type="InterPro" id="IPR013087">
    <property type="entry name" value="Znf_C2H2_type"/>
</dbReference>
<protein>
    <recommendedName>
        <fullName evidence="3">C2H2-type domain-containing protein</fullName>
    </recommendedName>
</protein>
<dbReference type="Pfam" id="PF12874">
    <property type="entry name" value="zf-met"/>
    <property type="match status" value="1"/>
</dbReference>
<dbReference type="AlphaFoldDB" id="A0A9P6JIX4"/>
<feature type="region of interest" description="Disordered" evidence="2">
    <location>
        <begin position="57"/>
        <end position="97"/>
    </location>
</feature>
<dbReference type="GO" id="GO:0008270">
    <property type="term" value="F:zinc ion binding"/>
    <property type="evidence" value="ECO:0007669"/>
    <property type="project" value="UniProtKB-KW"/>
</dbReference>
<reference evidence="4" key="1">
    <citation type="journal article" date="2020" name="Fungal Divers.">
        <title>Resolving the Mortierellaceae phylogeny through synthesis of multi-gene phylogenetics and phylogenomics.</title>
        <authorList>
            <person name="Vandepol N."/>
            <person name="Liber J."/>
            <person name="Desiro A."/>
            <person name="Na H."/>
            <person name="Kennedy M."/>
            <person name="Barry K."/>
            <person name="Grigoriev I.V."/>
            <person name="Miller A.N."/>
            <person name="O'Donnell K."/>
            <person name="Stajich J.E."/>
            <person name="Bonito G."/>
        </authorList>
    </citation>
    <scope>NUCLEOTIDE SEQUENCE</scope>
    <source>
        <strain evidence="4">CK1249</strain>
    </source>
</reference>
<keyword evidence="1" id="KW-0862">Zinc</keyword>
<dbReference type="PROSITE" id="PS00028">
    <property type="entry name" value="ZINC_FINGER_C2H2_1"/>
    <property type="match status" value="1"/>
</dbReference>
<keyword evidence="1" id="KW-0479">Metal-binding</keyword>
<evidence type="ECO:0000313" key="5">
    <source>
        <dbReference type="Proteomes" id="UP000738359"/>
    </source>
</evidence>
<organism evidence="4 5">
    <name type="scientific">Mortierella alpina</name>
    <name type="common">Oleaginous fungus</name>
    <name type="synonym">Mortierella renispora</name>
    <dbReference type="NCBI Taxonomy" id="64518"/>
    <lineage>
        <taxon>Eukaryota</taxon>
        <taxon>Fungi</taxon>
        <taxon>Fungi incertae sedis</taxon>
        <taxon>Mucoromycota</taxon>
        <taxon>Mortierellomycotina</taxon>
        <taxon>Mortierellomycetes</taxon>
        <taxon>Mortierellales</taxon>
        <taxon>Mortierellaceae</taxon>
        <taxon>Mortierella</taxon>
    </lineage>
</organism>
<feature type="domain" description="C2H2-type" evidence="3">
    <location>
        <begin position="100"/>
        <end position="129"/>
    </location>
</feature>
<gene>
    <name evidence="4" type="ORF">BGZ70_009017</name>
</gene>
<evidence type="ECO:0000259" key="3">
    <source>
        <dbReference type="PROSITE" id="PS50157"/>
    </source>
</evidence>
<dbReference type="SUPFAM" id="SSF57667">
    <property type="entry name" value="beta-beta-alpha zinc fingers"/>
    <property type="match status" value="1"/>
</dbReference>
<dbReference type="InterPro" id="IPR036236">
    <property type="entry name" value="Znf_C2H2_sf"/>
</dbReference>
<dbReference type="Gene3D" id="3.30.160.60">
    <property type="entry name" value="Classic Zinc Finger"/>
    <property type="match status" value="1"/>
</dbReference>
<feature type="region of interest" description="Disordered" evidence="2">
    <location>
        <begin position="317"/>
        <end position="346"/>
    </location>
</feature>
<feature type="compositionally biased region" description="Low complexity" evidence="2">
    <location>
        <begin position="73"/>
        <end position="91"/>
    </location>
</feature>
<sequence length="577" mass="61822">MWFSNLSPSAMNLEECIAALPRTERGNLRDIFSPILTRPEPYSLDLVAEYSRFSNQQTSASTELPYGTGAAKQTQRSSQQPPSTQSQRQPTAAGSVDGRYNCSVCKKSFGSEATWNSHEMSAKHIASVKAAEKKNKGGAKNQSGQKGSPHGAGTGGGGRQSRVQESVMEQDPPEVAEALLSFRKAERIASQNPDMAAPVLWKIAKETARALLLLIRVLEGLQAAVSTSGGGPGAGAPGSLSPTQISMTLYLSRLALARLVFYRSPSLASQYYLDAIQGRWQMDPNDFQSMCETVTTGSAAQLLEHCKRFLRTHPKTEKLLRPSPIPTAQTPSSSSFSLTSDPPAVKKASDPNLKLLTVLLESASMLSQSSTAYVTAGGGGGGGGVSTTKEDRYLAEISLVLYAMALALTLPSEEDSLETTRTQEVGLLRQMALVYHQGLGMSYAAAACLIQAGDSALSMAGVDSAVARERSLWDGLQALLLAMETGDFVRMQSAMRLLDRCGIASYHDVQIITELASAVISQDNDFLHNNAAHVLEHLRLIVQESAEVGAPSEILLCQYKTPSASMAVLHRIQQLVV</sequence>
<evidence type="ECO:0000256" key="2">
    <source>
        <dbReference type="SAM" id="MobiDB-lite"/>
    </source>
</evidence>
<dbReference type="PROSITE" id="PS50157">
    <property type="entry name" value="ZINC_FINGER_C2H2_2"/>
    <property type="match status" value="1"/>
</dbReference>
<proteinExistence type="predicted"/>
<dbReference type="EMBL" id="JAAAHY010000007">
    <property type="protein sequence ID" value="KAF9968739.1"/>
    <property type="molecule type" value="Genomic_DNA"/>
</dbReference>
<keyword evidence="5" id="KW-1185">Reference proteome</keyword>
<evidence type="ECO:0000256" key="1">
    <source>
        <dbReference type="PROSITE-ProRule" id="PRU00042"/>
    </source>
</evidence>
<dbReference type="OrthoDB" id="2108430at2759"/>
<feature type="compositionally biased region" description="Low complexity" evidence="2">
    <location>
        <begin position="326"/>
        <end position="343"/>
    </location>
</feature>
<feature type="compositionally biased region" description="Gly residues" evidence="2">
    <location>
        <begin position="150"/>
        <end position="159"/>
    </location>
</feature>
<feature type="region of interest" description="Disordered" evidence="2">
    <location>
        <begin position="130"/>
        <end position="172"/>
    </location>
</feature>
<accession>A0A9P6JIX4</accession>